<dbReference type="PRINTS" id="PR00344">
    <property type="entry name" value="BCTRLSENSOR"/>
</dbReference>
<keyword evidence="7" id="KW-0547">Nucleotide-binding</keyword>
<dbReference type="InterPro" id="IPR005467">
    <property type="entry name" value="His_kinase_dom"/>
</dbReference>
<keyword evidence="4" id="KW-0175">Coiled coil</keyword>
<keyword evidence="7" id="KW-0067">ATP-binding</keyword>
<evidence type="ECO:0000256" key="5">
    <source>
        <dbReference type="SAM" id="Phobius"/>
    </source>
</evidence>
<comment type="caution">
    <text evidence="7">The sequence shown here is derived from an EMBL/GenBank/DDBJ whole genome shotgun (WGS) entry which is preliminary data.</text>
</comment>
<dbReference type="PANTHER" id="PTHR43065:SF42">
    <property type="entry name" value="TWO-COMPONENT SENSOR PPRA"/>
    <property type="match status" value="1"/>
</dbReference>
<keyword evidence="8" id="KW-1185">Reference proteome</keyword>
<dbReference type="InterPro" id="IPR036097">
    <property type="entry name" value="HisK_dim/P_sf"/>
</dbReference>
<dbReference type="Gene3D" id="1.10.287.130">
    <property type="match status" value="1"/>
</dbReference>
<feature type="transmembrane region" description="Helical" evidence="5">
    <location>
        <begin position="31"/>
        <end position="49"/>
    </location>
</feature>
<feature type="transmembrane region" description="Helical" evidence="5">
    <location>
        <begin position="55"/>
        <end position="76"/>
    </location>
</feature>
<name>A0ABS9UM28_9BACT</name>
<evidence type="ECO:0000256" key="1">
    <source>
        <dbReference type="ARBA" id="ARBA00000085"/>
    </source>
</evidence>
<protein>
    <recommendedName>
        <fullName evidence="2">histidine kinase</fullName>
        <ecNumber evidence="2">2.7.13.3</ecNumber>
    </recommendedName>
</protein>
<organism evidence="7 8">
    <name type="scientific">Belliella calami</name>
    <dbReference type="NCBI Taxonomy" id="2923436"/>
    <lineage>
        <taxon>Bacteria</taxon>
        <taxon>Pseudomonadati</taxon>
        <taxon>Bacteroidota</taxon>
        <taxon>Cytophagia</taxon>
        <taxon>Cytophagales</taxon>
        <taxon>Cyclobacteriaceae</taxon>
        <taxon>Belliella</taxon>
    </lineage>
</organism>
<dbReference type="EC" id="2.7.13.3" evidence="2"/>
<dbReference type="PANTHER" id="PTHR43065">
    <property type="entry name" value="SENSOR HISTIDINE KINASE"/>
    <property type="match status" value="1"/>
</dbReference>
<evidence type="ECO:0000313" key="7">
    <source>
        <dbReference type="EMBL" id="MCH7397676.1"/>
    </source>
</evidence>
<proteinExistence type="predicted"/>
<accession>A0ABS9UM28</accession>
<reference evidence="7" key="1">
    <citation type="submission" date="2022-03" db="EMBL/GenBank/DDBJ databases">
        <title>De novo assembled genomes of Belliella spp. (Cyclobacteriaceae) strains.</title>
        <authorList>
            <person name="Szabo A."/>
            <person name="Korponai K."/>
            <person name="Felfoldi T."/>
        </authorList>
    </citation>
    <scope>NUCLEOTIDE SEQUENCE</scope>
    <source>
        <strain evidence="7">DSM 107340</strain>
    </source>
</reference>
<evidence type="ECO:0000313" key="8">
    <source>
        <dbReference type="Proteomes" id="UP001165488"/>
    </source>
</evidence>
<keyword evidence="5" id="KW-0472">Membrane</keyword>
<sequence>MYFINFFSLLILYYLSSNIKKFNPTSPLKKWINWGFLAGTAIWISGGTLEYSDVIFAQILFKILTIALISGLAYLVYTVPEFERTKTLFNAIAPFIILGIIEHFVELLAPKFYNSWEAVFETALAFAFLWAIFMYFVTRKQRKNLEIERLKAIERERELEIIEKVKASLEIEVADRTNELIRQKEELEKTLQELKSAQAQLIHAEKMASLGELTAGIAHEIQNPLNFVNNFSEVSHELIDEIQEARNKRLENANKTEEDELEEEILADIKTNLEKITHHGKRADSIVKGMLGHSRSNSGERTPSDLNALADEYLRLSFHGIRAKDKTFNADFKTDFDPSLPLVTIASQDVGRVFLNIVNNAFYACADYSKKLKNQVNLEDESLKNYIPCVKVTTRNISGTGVISISDNGPGIPENIREKIFQPFFTTKPTGMGTGLGLSLSYDIIKAHGGKIDLISEEGKGTEFIITLPLDRK</sequence>
<feature type="transmembrane region" description="Helical" evidence="5">
    <location>
        <begin position="88"/>
        <end position="106"/>
    </location>
</feature>
<dbReference type="RefSeq" id="WP_241274190.1">
    <property type="nucleotide sequence ID" value="NZ_JAKZGS010000004.1"/>
</dbReference>
<dbReference type="InterPro" id="IPR036890">
    <property type="entry name" value="HATPase_C_sf"/>
</dbReference>
<evidence type="ECO:0000259" key="6">
    <source>
        <dbReference type="PROSITE" id="PS50109"/>
    </source>
</evidence>
<dbReference type="InterPro" id="IPR004358">
    <property type="entry name" value="Sig_transdc_His_kin-like_C"/>
</dbReference>
<evidence type="ECO:0000256" key="2">
    <source>
        <dbReference type="ARBA" id="ARBA00012438"/>
    </source>
</evidence>
<dbReference type="InterPro" id="IPR036259">
    <property type="entry name" value="MFS_trans_sf"/>
</dbReference>
<feature type="domain" description="Histidine kinase" evidence="6">
    <location>
        <begin position="216"/>
        <end position="472"/>
    </location>
</feature>
<dbReference type="InterPro" id="IPR003594">
    <property type="entry name" value="HATPase_dom"/>
</dbReference>
<evidence type="ECO:0000256" key="3">
    <source>
        <dbReference type="ARBA" id="ARBA00022553"/>
    </source>
</evidence>
<dbReference type="PROSITE" id="PS50109">
    <property type="entry name" value="HIS_KIN"/>
    <property type="match status" value="1"/>
</dbReference>
<evidence type="ECO:0000256" key="4">
    <source>
        <dbReference type="SAM" id="Coils"/>
    </source>
</evidence>
<dbReference type="SUPFAM" id="SSF103473">
    <property type="entry name" value="MFS general substrate transporter"/>
    <property type="match status" value="1"/>
</dbReference>
<comment type="catalytic activity">
    <reaction evidence="1">
        <text>ATP + protein L-histidine = ADP + protein N-phospho-L-histidine.</text>
        <dbReference type="EC" id="2.7.13.3"/>
    </reaction>
</comment>
<dbReference type="Pfam" id="PF02518">
    <property type="entry name" value="HATPase_c"/>
    <property type="match status" value="1"/>
</dbReference>
<dbReference type="EMBL" id="JAKZGS010000004">
    <property type="protein sequence ID" value="MCH7397676.1"/>
    <property type="molecule type" value="Genomic_DNA"/>
</dbReference>
<keyword evidence="5" id="KW-0812">Transmembrane</keyword>
<dbReference type="Gene3D" id="3.30.565.10">
    <property type="entry name" value="Histidine kinase-like ATPase, C-terminal domain"/>
    <property type="match status" value="1"/>
</dbReference>
<dbReference type="CDD" id="cd00082">
    <property type="entry name" value="HisKA"/>
    <property type="match status" value="1"/>
</dbReference>
<dbReference type="Proteomes" id="UP001165488">
    <property type="component" value="Unassembled WGS sequence"/>
</dbReference>
<keyword evidence="3" id="KW-0597">Phosphoprotein</keyword>
<feature type="coiled-coil region" evidence="4">
    <location>
        <begin position="166"/>
        <end position="267"/>
    </location>
</feature>
<gene>
    <name evidence="7" type="ORF">MM236_06735</name>
</gene>
<dbReference type="GO" id="GO:0005524">
    <property type="term" value="F:ATP binding"/>
    <property type="evidence" value="ECO:0007669"/>
    <property type="project" value="UniProtKB-KW"/>
</dbReference>
<dbReference type="SUPFAM" id="SSF55874">
    <property type="entry name" value="ATPase domain of HSP90 chaperone/DNA topoisomerase II/histidine kinase"/>
    <property type="match status" value="1"/>
</dbReference>
<keyword evidence="5" id="KW-1133">Transmembrane helix</keyword>
<dbReference type="SMART" id="SM00387">
    <property type="entry name" value="HATPase_c"/>
    <property type="match status" value="1"/>
</dbReference>
<feature type="transmembrane region" description="Helical" evidence="5">
    <location>
        <begin position="118"/>
        <end position="137"/>
    </location>
</feature>
<dbReference type="InterPro" id="IPR003661">
    <property type="entry name" value="HisK_dim/P_dom"/>
</dbReference>
<dbReference type="SUPFAM" id="SSF47384">
    <property type="entry name" value="Homodimeric domain of signal transducing histidine kinase"/>
    <property type="match status" value="1"/>
</dbReference>